<reference evidence="1 2" key="1">
    <citation type="submission" date="2020-10" db="EMBL/GenBank/DDBJ databases">
        <title>Novel species in genus Corynebacterium.</title>
        <authorList>
            <person name="Zhang G."/>
        </authorList>
    </citation>
    <scope>NUCLEOTIDE SEQUENCE [LARGE SCALE GENOMIC DNA]</scope>
    <source>
        <strain evidence="1 2">DSM 45110</strain>
    </source>
</reference>
<dbReference type="NCBIfam" id="TIGR01683">
    <property type="entry name" value="thiS"/>
    <property type="match status" value="1"/>
</dbReference>
<gene>
    <name evidence="1" type="primary">thiS</name>
    <name evidence="1" type="ORF">IRY30_01090</name>
</gene>
<dbReference type="Gene3D" id="3.10.20.30">
    <property type="match status" value="1"/>
</dbReference>
<evidence type="ECO:0000313" key="1">
    <source>
        <dbReference type="EMBL" id="MBF4552676.1"/>
    </source>
</evidence>
<dbReference type="InterPro" id="IPR012675">
    <property type="entry name" value="Beta-grasp_dom_sf"/>
</dbReference>
<dbReference type="Pfam" id="PF02597">
    <property type="entry name" value="ThiS"/>
    <property type="match status" value="1"/>
</dbReference>
<dbReference type="InterPro" id="IPR003749">
    <property type="entry name" value="ThiS/MoaD-like"/>
</dbReference>
<keyword evidence="2" id="KW-1185">Reference proteome</keyword>
<evidence type="ECO:0000313" key="2">
    <source>
        <dbReference type="Proteomes" id="UP000635902"/>
    </source>
</evidence>
<accession>A0ABR9ZGY5</accession>
<dbReference type="Proteomes" id="UP000635902">
    <property type="component" value="Unassembled WGS sequence"/>
</dbReference>
<sequence length="68" mass="7099">MNVIVNEEKTELAEGATVADLVEHLTGEVAEAGVAVAVEGHVISRSQWQDTILEDGARVDVLTAVQGG</sequence>
<dbReference type="CDD" id="cd00565">
    <property type="entry name" value="Ubl_ThiS"/>
    <property type="match status" value="1"/>
</dbReference>
<protein>
    <submittedName>
        <fullName evidence="1">Sulfur carrier protein ThiS</fullName>
    </submittedName>
</protein>
<dbReference type="InterPro" id="IPR016155">
    <property type="entry name" value="Mopterin_synth/thiamin_S_b"/>
</dbReference>
<comment type="caution">
    <text evidence="1">The sequence shown here is derived from an EMBL/GenBank/DDBJ whole genome shotgun (WGS) entry which is preliminary data.</text>
</comment>
<dbReference type="EMBL" id="JADKMY010000001">
    <property type="protein sequence ID" value="MBF4552676.1"/>
    <property type="molecule type" value="Genomic_DNA"/>
</dbReference>
<dbReference type="PANTHER" id="PTHR34472">
    <property type="entry name" value="SULFUR CARRIER PROTEIN THIS"/>
    <property type="match status" value="1"/>
</dbReference>
<dbReference type="SUPFAM" id="SSF54285">
    <property type="entry name" value="MoaD/ThiS"/>
    <property type="match status" value="1"/>
</dbReference>
<dbReference type="PANTHER" id="PTHR34472:SF1">
    <property type="entry name" value="SULFUR CARRIER PROTEIN THIS"/>
    <property type="match status" value="1"/>
</dbReference>
<proteinExistence type="predicted"/>
<dbReference type="RefSeq" id="WP_194555568.1">
    <property type="nucleotide sequence ID" value="NZ_JADKMY010000001.1"/>
</dbReference>
<name>A0ABR9ZGY5_9CORY</name>
<dbReference type="InterPro" id="IPR010035">
    <property type="entry name" value="Thi_S"/>
</dbReference>
<organism evidence="1 2">
    <name type="scientific">Corynebacterium suicordis DSM 45110</name>
    <dbReference type="NCBI Taxonomy" id="1121369"/>
    <lineage>
        <taxon>Bacteria</taxon>
        <taxon>Bacillati</taxon>
        <taxon>Actinomycetota</taxon>
        <taxon>Actinomycetes</taxon>
        <taxon>Mycobacteriales</taxon>
        <taxon>Corynebacteriaceae</taxon>
        <taxon>Corynebacterium</taxon>
    </lineage>
</organism>